<dbReference type="InterPro" id="IPR036444">
    <property type="entry name" value="PLipase_A2_dom_sf"/>
</dbReference>
<dbReference type="GO" id="GO:0006644">
    <property type="term" value="P:phospholipid metabolic process"/>
    <property type="evidence" value="ECO:0007669"/>
    <property type="project" value="InterPro"/>
</dbReference>
<keyword evidence="3" id="KW-1185">Reference proteome</keyword>
<organism evidence="3 4">
    <name type="scientific">Meloidogyne floridensis</name>
    <dbReference type="NCBI Taxonomy" id="298350"/>
    <lineage>
        <taxon>Eukaryota</taxon>
        <taxon>Metazoa</taxon>
        <taxon>Ecdysozoa</taxon>
        <taxon>Nematoda</taxon>
        <taxon>Chromadorea</taxon>
        <taxon>Rhabditida</taxon>
        <taxon>Tylenchina</taxon>
        <taxon>Tylenchomorpha</taxon>
        <taxon>Tylenchoidea</taxon>
        <taxon>Meloidogynidae</taxon>
        <taxon>Meloidogyninae</taxon>
        <taxon>Meloidogyne</taxon>
    </lineage>
</organism>
<evidence type="ECO:0000313" key="4">
    <source>
        <dbReference type="WBParaSite" id="scf7180000421188.g6453"/>
    </source>
</evidence>
<evidence type="ECO:0000256" key="2">
    <source>
        <dbReference type="ARBA" id="ARBA00022525"/>
    </source>
</evidence>
<dbReference type="InterPro" id="IPR033113">
    <property type="entry name" value="PLA2_histidine"/>
</dbReference>
<evidence type="ECO:0000313" key="3">
    <source>
        <dbReference type="Proteomes" id="UP000887560"/>
    </source>
</evidence>
<dbReference type="PROSITE" id="PS00118">
    <property type="entry name" value="PA2_HIS"/>
    <property type="match status" value="1"/>
</dbReference>
<dbReference type="WBParaSite" id="scf7180000421188.g6453">
    <property type="protein sequence ID" value="scf7180000421188.g6453"/>
    <property type="gene ID" value="scf7180000421188.g6453"/>
</dbReference>
<comment type="subcellular location">
    <subcellularLocation>
        <location evidence="1">Secreted</location>
    </subcellularLocation>
</comment>
<dbReference type="GO" id="GO:0050482">
    <property type="term" value="P:arachidonate secretion"/>
    <property type="evidence" value="ECO:0007669"/>
    <property type="project" value="InterPro"/>
</dbReference>
<dbReference type="AlphaFoldDB" id="A0A915NRH3"/>
<accession>A0A915NRH3</accession>
<dbReference type="GO" id="GO:0004623">
    <property type="term" value="F:phospholipase A2 activity"/>
    <property type="evidence" value="ECO:0007669"/>
    <property type="project" value="InterPro"/>
</dbReference>
<dbReference type="SUPFAM" id="SSF48619">
    <property type="entry name" value="Phospholipase A2, PLA2"/>
    <property type="match status" value="1"/>
</dbReference>
<reference evidence="4" key="1">
    <citation type="submission" date="2022-11" db="UniProtKB">
        <authorList>
            <consortium name="WormBaseParasite"/>
        </authorList>
    </citation>
    <scope>IDENTIFICATION</scope>
</reference>
<dbReference type="Proteomes" id="UP000887560">
    <property type="component" value="Unplaced"/>
</dbReference>
<keyword evidence="2" id="KW-0964">Secreted</keyword>
<evidence type="ECO:0000256" key="1">
    <source>
        <dbReference type="ARBA" id="ARBA00004613"/>
    </source>
</evidence>
<dbReference type="GO" id="GO:0005576">
    <property type="term" value="C:extracellular region"/>
    <property type="evidence" value="ECO:0007669"/>
    <property type="project" value="UniProtKB-SubCell"/>
</dbReference>
<name>A0A915NRH3_9BILA</name>
<protein>
    <submittedName>
        <fullName evidence="4">Uncharacterized protein</fullName>
    </submittedName>
</protein>
<sequence>MEYKGCDEDFKPFDKGAFIVCRAAKRCYVHTLDKIYGHGDKIGKELDDSLGVEISGRVPSGKYDMHIDLKECYPGTQGVLTRHYSHDADKFVYYCTSTEAYGNCRKFYRDSNAVCGPVKLWRRPGHSRKRDINPCPGCQLWCASNWLYTCDYSCKNEAIVGNKEVKYPLCNEDYQPFDFGADTSECVPEYTGGGYFKNGTVTSKISIVRIHFYTNMTSILYNFVFKVEFDGKCNGQRLELSPADTVKVTHCERMVPKWSCGPSGDGKSEINEVEMVEFTKCCIVHDRCYIDRKGLTKCDGDFCNCLQESSKGKCYVFAGKVFCHVVKDLLGHFVYNGR</sequence>
<proteinExistence type="predicted"/>